<evidence type="ECO:0000256" key="6">
    <source>
        <dbReference type="ARBA" id="ARBA00022989"/>
    </source>
</evidence>
<feature type="region of interest" description="Disordered" evidence="9">
    <location>
        <begin position="280"/>
        <end position="308"/>
    </location>
</feature>
<feature type="region of interest" description="Disordered" evidence="9">
    <location>
        <begin position="1"/>
        <end position="26"/>
    </location>
</feature>
<name>A0A4C1ZMR9_EUMVA</name>
<evidence type="ECO:0000256" key="1">
    <source>
        <dbReference type="ARBA" id="ARBA00004141"/>
    </source>
</evidence>
<keyword evidence="8" id="KW-0479">Metal-binding</keyword>
<feature type="binding site" evidence="8">
    <location>
        <position position="74"/>
    </location>
    <ligand>
        <name>Na(+)</name>
        <dbReference type="ChEBI" id="CHEBI:29101"/>
        <label>1</label>
    </ligand>
</feature>
<reference evidence="10 11" key="1">
    <citation type="journal article" date="2019" name="Commun. Biol.">
        <title>The bagworm genome reveals a unique fibroin gene that provides high tensile strength.</title>
        <authorList>
            <person name="Kono N."/>
            <person name="Nakamura H."/>
            <person name="Ohtoshi R."/>
            <person name="Tomita M."/>
            <person name="Numata K."/>
            <person name="Arakawa K."/>
        </authorList>
    </citation>
    <scope>NUCLEOTIDE SEQUENCE [LARGE SCALE GENOMIC DNA]</scope>
</reference>
<feature type="region of interest" description="Disordered" evidence="9">
    <location>
        <begin position="412"/>
        <end position="435"/>
    </location>
</feature>
<dbReference type="EMBL" id="BGZK01001973">
    <property type="protein sequence ID" value="GBP89068.1"/>
    <property type="molecule type" value="Genomic_DNA"/>
</dbReference>
<comment type="similarity">
    <text evidence="2">Belongs to the sodium:neurotransmitter symporter (SNF) (TC 2.A.22) family.</text>
</comment>
<evidence type="ECO:0000256" key="5">
    <source>
        <dbReference type="ARBA" id="ARBA00022847"/>
    </source>
</evidence>
<dbReference type="Pfam" id="PF00209">
    <property type="entry name" value="SNF"/>
    <property type="match status" value="1"/>
</dbReference>
<keyword evidence="3" id="KW-0813">Transport</keyword>
<dbReference type="GO" id="GO:0015179">
    <property type="term" value="F:L-amino acid transmembrane transporter activity"/>
    <property type="evidence" value="ECO:0007669"/>
    <property type="project" value="TreeGrafter"/>
</dbReference>
<dbReference type="InterPro" id="IPR037272">
    <property type="entry name" value="SNS_sf"/>
</dbReference>
<proteinExistence type="inferred from homology"/>
<keyword evidence="6" id="KW-1133">Transmembrane helix</keyword>
<evidence type="ECO:0000313" key="11">
    <source>
        <dbReference type="Proteomes" id="UP000299102"/>
    </source>
</evidence>
<comment type="caution">
    <text evidence="10">The sequence shown here is derived from an EMBL/GenBank/DDBJ whole genome shotgun (WGS) entry which is preliminary data.</text>
</comment>
<dbReference type="GO" id="GO:0015187">
    <property type="term" value="F:glycine transmembrane transporter activity"/>
    <property type="evidence" value="ECO:0007669"/>
    <property type="project" value="TreeGrafter"/>
</dbReference>
<dbReference type="InterPro" id="IPR000175">
    <property type="entry name" value="Na/ntran_symport"/>
</dbReference>
<dbReference type="PROSITE" id="PS50267">
    <property type="entry name" value="NA_NEUROTRAN_SYMP_3"/>
    <property type="match status" value="1"/>
</dbReference>
<evidence type="ECO:0000256" key="4">
    <source>
        <dbReference type="ARBA" id="ARBA00022692"/>
    </source>
</evidence>
<sequence length="454" mass="50523">MAKAEPIGPRNGHELAPLNNRADGAERPHGVTIVLQGSRGSLHRDPADGEDRAAWSGKLQFFLSIIGYSVGLGNIWRFPYLCQQNGGEMPWPTWRQHDNRPAAVVRCSTLKEYRRDVTATTISFRPVSENSGSQLSLHQTSCSYPRGRQRACDFKFVTLGQRNHSQVSEVRRSGSFEYITPLIIQPPYKSARLVKRHTLTEYKCEITASAVAFRPVTESFGGPLPFLPLHEPDIRLYNLLELRVSMDSAIEGTVTRRSAETVFSKFLPFLRPLPLLGDPSEGQHCAESGSGSGPDIDPRPPPPSSPALPRRGAIAALRCLCLVEDSAPKAAALEALFRWDGANVLTHVASQIRHHPLYQEINGKDDKTSGSALEKFGECNRLKSTKLRSLKSGTIDWNRICAVIQIPQTEERMRRDGRGRTPPRRPRGYGAGDMRWRDSLDMTLSRIAKEKDDG</sequence>
<keyword evidence="5" id="KW-0769">Symport</keyword>
<dbReference type="PANTHER" id="PTHR11616">
    <property type="entry name" value="SODIUM/CHLORIDE DEPENDENT TRANSPORTER"/>
    <property type="match status" value="1"/>
</dbReference>
<dbReference type="GO" id="GO:0005886">
    <property type="term" value="C:plasma membrane"/>
    <property type="evidence" value="ECO:0007669"/>
    <property type="project" value="TreeGrafter"/>
</dbReference>
<comment type="subcellular location">
    <subcellularLocation>
        <location evidence="1">Membrane</location>
        <topology evidence="1">Multi-pass membrane protein</topology>
    </subcellularLocation>
</comment>
<evidence type="ECO:0000256" key="8">
    <source>
        <dbReference type="PIRSR" id="PIRSR600175-1"/>
    </source>
</evidence>
<dbReference type="Proteomes" id="UP000299102">
    <property type="component" value="Unassembled WGS sequence"/>
</dbReference>
<evidence type="ECO:0000256" key="9">
    <source>
        <dbReference type="SAM" id="MobiDB-lite"/>
    </source>
</evidence>
<evidence type="ECO:0000256" key="3">
    <source>
        <dbReference type="ARBA" id="ARBA00022448"/>
    </source>
</evidence>
<gene>
    <name evidence="10" type="primary">Slc6a17</name>
    <name evidence="10" type="ORF">EVAR_64704_1</name>
</gene>
<keyword evidence="11" id="KW-1185">Reference proteome</keyword>
<evidence type="ECO:0000256" key="2">
    <source>
        <dbReference type="ARBA" id="ARBA00006459"/>
    </source>
</evidence>
<feature type="binding site" evidence="8">
    <location>
        <position position="67"/>
    </location>
    <ligand>
        <name>Na(+)</name>
        <dbReference type="ChEBI" id="CHEBI:29101"/>
        <label>1</label>
    </ligand>
</feature>
<dbReference type="GO" id="GO:0089718">
    <property type="term" value="P:amino acid import across plasma membrane"/>
    <property type="evidence" value="ECO:0007669"/>
    <property type="project" value="TreeGrafter"/>
</dbReference>
<dbReference type="GO" id="GO:0046872">
    <property type="term" value="F:metal ion binding"/>
    <property type="evidence" value="ECO:0007669"/>
    <property type="project" value="UniProtKB-KW"/>
</dbReference>
<keyword evidence="7" id="KW-0472">Membrane</keyword>
<dbReference type="SUPFAM" id="SSF161070">
    <property type="entry name" value="SNF-like"/>
    <property type="match status" value="1"/>
</dbReference>
<evidence type="ECO:0000313" key="10">
    <source>
        <dbReference type="EMBL" id="GBP89068.1"/>
    </source>
</evidence>
<dbReference type="STRING" id="151549.A0A4C1ZMR9"/>
<keyword evidence="8" id="KW-0915">Sodium</keyword>
<dbReference type="AlphaFoldDB" id="A0A4C1ZMR9"/>
<feature type="binding site" evidence="8">
    <location>
        <position position="70"/>
    </location>
    <ligand>
        <name>Na(+)</name>
        <dbReference type="ChEBI" id="CHEBI:29101"/>
        <label>1</label>
    </ligand>
</feature>
<evidence type="ECO:0000256" key="7">
    <source>
        <dbReference type="ARBA" id="ARBA00023136"/>
    </source>
</evidence>
<dbReference type="GO" id="GO:0005283">
    <property type="term" value="F:amino acid:sodium symporter activity"/>
    <property type="evidence" value="ECO:0007669"/>
    <property type="project" value="TreeGrafter"/>
</dbReference>
<dbReference type="OrthoDB" id="6581954at2759"/>
<organism evidence="10 11">
    <name type="scientific">Eumeta variegata</name>
    <name type="common">Bagworm moth</name>
    <name type="synonym">Eumeta japonica</name>
    <dbReference type="NCBI Taxonomy" id="151549"/>
    <lineage>
        <taxon>Eukaryota</taxon>
        <taxon>Metazoa</taxon>
        <taxon>Ecdysozoa</taxon>
        <taxon>Arthropoda</taxon>
        <taxon>Hexapoda</taxon>
        <taxon>Insecta</taxon>
        <taxon>Pterygota</taxon>
        <taxon>Neoptera</taxon>
        <taxon>Endopterygota</taxon>
        <taxon>Lepidoptera</taxon>
        <taxon>Glossata</taxon>
        <taxon>Ditrysia</taxon>
        <taxon>Tineoidea</taxon>
        <taxon>Psychidae</taxon>
        <taxon>Oiketicinae</taxon>
        <taxon>Eumeta</taxon>
    </lineage>
</organism>
<accession>A0A4C1ZMR9</accession>
<protein>
    <submittedName>
        <fullName evidence="10">Sodium-dependent neutral amino acid transporter SLC6A17</fullName>
    </submittedName>
</protein>
<keyword evidence="4" id="KW-0812">Transmembrane</keyword>
<dbReference type="PANTHER" id="PTHR11616:SF236">
    <property type="entry name" value="TRANSPORTER"/>
    <property type="match status" value="1"/>
</dbReference>